<accession>A0A127FE63</accession>
<dbReference type="RefSeq" id="WP_066921993.1">
    <property type="nucleotide sequence ID" value="NZ_CP011971.1"/>
</dbReference>
<dbReference type="STRING" id="465721.ACG33_13515"/>
<dbReference type="Gene3D" id="3.30.70.100">
    <property type="match status" value="1"/>
</dbReference>
<dbReference type="Proteomes" id="UP000070250">
    <property type="component" value="Chromosome"/>
</dbReference>
<organism evidence="2 3">
    <name type="scientific">Steroidobacter denitrificans</name>
    <dbReference type="NCBI Taxonomy" id="465721"/>
    <lineage>
        <taxon>Bacteria</taxon>
        <taxon>Pseudomonadati</taxon>
        <taxon>Pseudomonadota</taxon>
        <taxon>Gammaproteobacteria</taxon>
        <taxon>Steroidobacterales</taxon>
        <taxon>Steroidobacteraceae</taxon>
        <taxon>Steroidobacter</taxon>
    </lineage>
</organism>
<dbReference type="InterPro" id="IPR036163">
    <property type="entry name" value="HMA_dom_sf"/>
</dbReference>
<keyword evidence="3" id="KW-1185">Reference proteome</keyword>
<dbReference type="Pfam" id="PF00403">
    <property type="entry name" value="HMA"/>
    <property type="match status" value="1"/>
</dbReference>
<dbReference type="KEGG" id="sdf:ACG33_13515"/>
<evidence type="ECO:0000313" key="3">
    <source>
        <dbReference type="Proteomes" id="UP000070250"/>
    </source>
</evidence>
<gene>
    <name evidence="2" type="ORF">ACG33_13515</name>
</gene>
<dbReference type="EMBL" id="CP011971">
    <property type="protein sequence ID" value="AMN48099.1"/>
    <property type="molecule type" value="Genomic_DNA"/>
</dbReference>
<feature type="domain" description="HMA" evidence="1">
    <location>
        <begin position="1"/>
        <end position="63"/>
    </location>
</feature>
<dbReference type="GO" id="GO:0046872">
    <property type="term" value="F:metal ion binding"/>
    <property type="evidence" value="ECO:0007669"/>
    <property type="project" value="InterPro"/>
</dbReference>
<proteinExistence type="predicted"/>
<evidence type="ECO:0000259" key="1">
    <source>
        <dbReference type="PROSITE" id="PS50846"/>
    </source>
</evidence>
<dbReference type="SUPFAM" id="SSF55008">
    <property type="entry name" value="HMA, heavy metal-associated domain"/>
    <property type="match status" value="1"/>
</dbReference>
<evidence type="ECO:0000313" key="2">
    <source>
        <dbReference type="EMBL" id="AMN48099.1"/>
    </source>
</evidence>
<dbReference type="AlphaFoldDB" id="A0A127FE63"/>
<reference evidence="2 3" key="1">
    <citation type="submission" date="2015-06" db="EMBL/GenBank/DDBJ databases">
        <title>A Comprehensive Approach to Explore the Metabolic and Phylogenetic Diversity of Bacterial Steroid Degradation in the Environment: Testosterone as an Example.</title>
        <authorList>
            <person name="Yang F.-C."/>
            <person name="Chen Y.-L."/>
            <person name="Yu C.-P."/>
            <person name="Tang S.-L."/>
            <person name="Wang P.-H."/>
            <person name="Ismail W."/>
            <person name="Wang C.-H."/>
            <person name="Yang C.-Y."/>
            <person name="Chiang Y.-R."/>
        </authorList>
    </citation>
    <scope>NUCLEOTIDE SEQUENCE [LARGE SCALE GENOMIC DNA]</scope>
    <source>
        <strain evidence="2 3">DSM 18526</strain>
    </source>
</reference>
<protein>
    <submittedName>
        <fullName evidence="2">Heavy metal transport/detoxification protein</fullName>
    </submittedName>
</protein>
<dbReference type="CDD" id="cd00371">
    <property type="entry name" value="HMA"/>
    <property type="match status" value="1"/>
</dbReference>
<dbReference type="OrthoDB" id="9814359at2"/>
<dbReference type="InterPro" id="IPR006121">
    <property type="entry name" value="HMA_dom"/>
</dbReference>
<sequence length="67" mass="7019">MQKFDIQNMTCGGCVRGVTRAIQSADPAAQVHADPASRKVDVVSEQPHAVLQAALTKAGYQAVGIDP</sequence>
<dbReference type="PROSITE" id="PS50846">
    <property type="entry name" value="HMA_2"/>
    <property type="match status" value="1"/>
</dbReference>
<name>A0A127FE63_STEDE</name>